<evidence type="ECO:0000256" key="1">
    <source>
        <dbReference type="SAM" id="MobiDB-lite"/>
    </source>
</evidence>
<keyword evidence="4" id="KW-1185">Reference proteome</keyword>
<dbReference type="SUPFAM" id="SSF143503">
    <property type="entry name" value="PUG domain-like"/>
    <property type="match status" value="1"/>
</dbReference>
<dbReference type="VEuPathDB" id="AmoebaDB:FDP41_009309"/>
<dbReference type="Gene3D" id="1.20.58.2190">
    <property type="match status" value="1"/>
</dbReference>
<feature type="region of interest" description="Disordered" evidence="1">
    <location>
        <begin position="111"/>
        <end position="176"/>
    </location>
</feature>
<dbReference type="AlphaFoldDB" id="A0A6A5BCJ8"/>
<sequence length="275" mass="31757">MIKKQAQHWINSNHQYFTPSTLHVLHSICHNIITHPHEPKFRCIKMENPKFKENILNVEGAMDLLYLVGFEQDPIEHTILYRCNGKEDEDLMVHDLSELCQAIEESNHDYSTSVAQHHALSPRLREATSSSSTTTTTTQSTSSTTSFMTSPHSTTTTFSSISQHAEPTKHVSQMMSQMMSQISSIAHDEEYEKKQRELEERRKQLAEERRLKREEAQRIKNQAKLDRKEKHDEDEYEHELGVTAHSHLHNPQKGTPPGHNPFYSGMITFKDIGNE</sequence>
<dbReference type="GeneID" id="68116526"/>
<dbReference type="OrthoDB" id="49605at2759"/>
<dbReference type="InterPro" id="IPR036339">
    <property type="entry name" value="PUB-like_dom_sf"/>
</dbReference>
<feature type="compositionally biased region" description="Basic and acidic residues" evidence="1">
    <location>
        <begin position="208"/>
        <end position="233"/>
    </location>
</feature>
<accession>A0A6A5BCJ8</accession>
<reference evidence="3 4" key="1">
    <citation type="journal article" date="2019" name="Sci. Rep.">
        <title>Nanopore sequencing improves the draft genome of the human pathogenic amoeba Naegleria fowleri.</title>
        <authorList>
            <person name="Liechti N."/>
            <person name="Schurch N."/>
            <person name="Bruggmann R."/>
            <person name="Wittwer M."/>
        </authorList>
    </citation>
    <scope>NUCLEOTIDE SEQUENCE [LARGE SCALE GENOMIC DNA]</scope>
    <source>
        <strain evidence="3 4">ATCC 30894</strain>
    </source>
</reference>
<dbReference type="SMART" id="SM00580">
    <property type="entry name" value="PUG"/>
    <property type="match status" value="1"/>
</dbReference>
<gene>
    <name evidence="3" type="ORF">FDP41_009309</name>
</gene>
<organism evidence="3 4">
    <name type="scientific">Naegleria fowleri</name>
    <name type="common">Brain eating amoeba</name>
    <dbReference type="NCBI Taxonomy" id="5763"/>
    <lineage>
        <taxon>Eukaryota</taxon>
        <taxon>Discoba</taxon>
        <taxon>Heterolobosea</taxon>
        <taxon>Tetramitia</taxon>
        <taxon>Eutetramitia</taxon>
        <taxon>Vahlkampfiidae</taxon>
        <taxon>Naegleria</taxon>
    </lineage>
</organism>
<dbReference type="PANTHER" id="PTHR46713">
    <property type="entry name" value="F13M7.16 PROTEIN"/>
    <property type="match status" value="1"/>
</dbReference>
<dbReference type="VEuPathDB" id="AmoebaDB:NF0129610"/>
<dbReference type="Proteomes" id="UP000444721">
    <property type="component" value="Unassembled WGS sequence"/>
</dbReference>
<dbReference type="EMBL" id="VFQX01000068">
    <property type="protein sequence ID" value="KAF0972406.1"/>
    <property type="molecule type" value="Genomic_DNA"/>
</dbReference>
<dbReference type="CDD" id="cd09212">
    <property type="entry name" value="PUB"/>
    <property type="match status" value="1"/>
</dbReference>
<feature type="region of interest" description="Disordered" evidence="1">
    <location>
        <begin position="208"/>
        <end position="275"/>
    </location>
</feature>
<proteinExistence type="predicted"/>
<feature type="compositionally biased region" description="Low complexity" evidence="1">
    <location>
        <begin position="128"/>
        <end position="162"/>
    </location>
</feature>
<dbReference type="RefSeq" id="XP_044557121.1">
    <property type="nucleotide sequence ID" value="XM_044713254.1"/>
</dbReference>
<name>A0A6A5BCJ8_NAEFO</name>
<comment type="caution">
    <text evidence="3">The sequence shown here is derived from an EMBL/GenBank/DDBJ whole genome shotgun (WGS) entry which is preliminary data.</text>
</comment>
<evidence type="ECO:0000313" key="4">
    <source>
        <dbReference type="Proteomes" id="UP000444721"/>
    </source>
</evidence>
<feature type="domain" description="PUB" evidence="2">
    <location>
        <begin position="21"/>
        <end position="81"/>
    </location>
</feature>
<dbReference type="Pfam" id="PF09409">
    <property type="entry name" value="PUB"/>
    <property type="match status" value="1"/>
</dbReference>
<dbReference type="VEuPathDB" id="AmoebaDB:NfTy_061420"/>
<dbReference type="OMA" id="CHNIITH"/>
<protein>
    <recommendedName>
        <fullName evidence="2">PUB domain-containing protein</fullName>
    </recommendedName>
</protein>
<evidence type="ECO:0000313" key="3">
    <source>
        <dbReference type="EMBL" id="KAF0972406.1"/>
    </source>
</evidence>
<evidence type="ECO:0000259" key="2">
    <source>
        <dbReference type="Pfam" id="PF09409"/>
    </source>
</evidence>
<dbReference type="InterPro" id="IPR018997">
    <property type="entry name" value="PUB_domain"/>
</dbReference>
<dbReference type="PANTHER" id="PTHR46713:SF1">
    <property type="entry name" value="F13M7.16 PROTEIN"/>
    <property type="match status" value="1"/>
</dbReference>